<feature type="region of interest" description="Disordered" evidence="1">
    <location>
        <begin position="249"/>
        <end position="293"/>
    </location>
</feature>
<dbReference type="AlphaFoldDB" id="A0A562ITM4"/>
<dbReference type="RefSeq" id="WP_243731040.1">
    <property type="nucleotide sequence ID" value="NZ_VLKF01000001.1"/>
</dbReference>
<dbReference type="SUPFAM" id="SSF69572">
    <property type="entry name" value="Activating enzymes of the ubiquitin-like proteins"/>
    <property type="match status" value="1"/>
</dbReference>
<dbReference type="Proteomes" id="UP000321490">
    <property type="component" value="Unassembled WGS sequence"/>
</dbReference>
<feature type="region of interest" description="Disordered" evidence="1">
    <location>
        <begin position="1"/>
        <end position="32"/>
    </location>
</feature>
<comment type="caution">
    <text evidence="2">The sequence shown here is derived from an EMBL/GenBank/DDBJ whole genome shotgun (WGS) entry which is preliminary data.</text>
</comment>
<organism evidence="2 3">
    <name type="scientific">Modestobacter roseus</name>
    <dbReference type="NCBI Taxonomy" id="1181884"/>
    <lineage>
        <taxon>Bacteria</taxon>
        <taxon>Bacillati</taxon>
        <taxon>Actinomycetota</taxon>
        <taxon>Actinomycetes</taxon>
        <taxon>Geodermatophilales</taxon>
        <taxon>Geodermatophilaceae</taxon>
        <taxon>Modestobacter</taxon>
    </lineage>
</organism>
<reference evidence="2 3" key="1">
    <citation type="submission" date="2019-07" db="EMBL/GenBank/DDBJ databases">
        <title>R&amp;d 2014.</title>
        <authorList>
            <person name="Klenk H.-P."/>
        </authorList>
    </citation>
    <scope>NUCLEOTIDE SEQUENCE [LARGE SCALE GENOMIC DNA]</scope>
    <source>
        <strain evidence="2 3">DSM 45764</strain>
    </source>
</reference>
<evidence type="ECO:0000313" key="2">
    <source>
        <dbReference type="EMBL" id="TWH74103.1"/>
    </source>
</evidence>
<gene>
    <name evidence="2" type="ORF">JD78_02638</name>
</gene>
<feature type="compositionally biased region" description="Basic residues" evidence="1">
    <location>
        <begin position="273"/>
        <end position="283"/>
    </location>
</feature>
<protein>
    <submittedName>
        <fullName evidence="2">ThiF family protein</fullName>
    </submittedName>
</protein>
<evidence type="ECO:0000313" key="3">
    <source>
        <dbReference type="Proteomes" id="UP000321490"/>
    </source>
</evidence>
<proteinExistence type="predicted"/>
<sequence>MTETPHPLLPATTPVTRPDEHTVQVGGADGRDGVRVWPAGPEVARLLTGIDGRRTERALRGDWSAAGLDDDVVEDLLAGLRGAGLLREVTAGDLLATDPGPAAAARAGLELPTVAAGRWRTRRQSSVVVEGATRVGTPLAGLLAASGVGRVSVRDRGLTTAGEPVVGGVAAHDEGRPRVLAAADAIRRASPLTDLRPLPATQRPDLVLLCRPWAAVDPLTAALQRDGVPHLVATVRGDTGVVGPLVLPGSPAACGARTGGAGRTTRAGPRRPPSSRRPGRLRRAAPSPAWPPR</sequence>
<dbReference type="InterPro" id="IPR035985">
    <property type="entry name" value="Ubiquitin-activating_enz"/>
</dbReference>
<accession>A0A562ITM4</accession>
<name>A0A562ITM4_9ACTN</name>
<dbReference type="GO" id="GO:0008641">
    <property type="term" value="F:ubiquitin-like modifier activating enzyme activity"/>
    <property type="evidence" value="ECO:0007669"/>
    <property type="project" value="InterPro"/>
</dbReference>
<dbReference type="Gene3D" id="3.40.50.720">
    <property type="entry name" value="NAD(P)-binding Rossmann-like Domain"/>
    <property type="match status" value="1"/>
</dbReference>
<keyword evidence="3" id="KW-1185">Reference proteome</keyword>
<evidence type="ECO:0000256" key="1">
    <source>
        <dbReference type="SAM" id="MobiDB-lite"/>
    </source>
</evidence>
<dbReference type="EMBL" id="VLKF01000001">
    <property type="protein sequence ID" value="TWH74103.1"/>
    <property type="molecule type" value="Genomic_DNA"/>
</dbReference>